<evidence type="ECO:0000313" key="3">
    <source>
        <dbReference type="EMBL" id="CAG9793604.1"/>
    </source>
</evidence>
<keyword evidence="4" id="KW-1185">Reference proteome</keyword>
<feature type="region of interest" description="Disordered" evidence="1">
    <location>
        <begin position="164"/>
        <end position="186"/>
    </location>
</feature>
<evidence type="ECO:0008006" key="5">
    <source>
        <dbReference type="Google" id="ProtNLM"/>
    </source>
</evidence>
<protein>
    <recommendedName>
        <fullName evidence="5">Natalisin</fullName>
    </recommendedName>
</protein>
<feature type="region of interest" description="Disordered" evidence="1">
    <location>
        <begin position="202"/>
        <end position="221"/>
    </location>
</feature>
<dbReference type="EMBL" id="OU893336">
    <property type="protein sequence ID" value="CAG9793604.1"/>
    <property type="molecule type" value="Genomic_DNA"/>
</dbReference>
<dbReference type="Proteomes" id="UP001153714">
    <property type="component" value="Chromosome 5"/>
</dbReference>
<sequence length="505" mass="59202">MLKKLHIFLLIHLVLSTDIAFGNSNNKTKLSQISQNKYNIKSHTKNERPKRALPDVDDHPFWPNRGKKKLYGYSDSDKETFWANRGRRDSSIENYVDFEDPYSNQKGVICKNCYPGGNFDDVSRNIKHTREDVSPFWGMRGRRDSDEREDDVFWGSRGRREDDDPFWGNRGRRQDDGPFWGNRGRREEEPFWGNRGRREATSVLDSRERRENDEPFWGNRGRRDETLLQKEDESFWGNRGRRKVTDSFWGSQGIRKQDLKESILNAINVVENDIQNLSRLRENEYEHNSLLPIKLKEKLLRRFLNDPIRPRFQQSVIKAKKAKSSDPGTFIDNKMYAEQPHYIVVERSSRSSAEDDPFFISRGKKYYLNFDLVKAARDRRGAIEEIVKSVRNDPYYIARGKKDTAPFKKENSTLNREELSKVKELICATIELIETKNNKSKTKRDVDSERDRRTTLQKLAAQLQMDPYFVSRGKKNDESTTNDVISGVSEDNLEDFINEVASKCN</sequence>
<proteinExistence type="predicted"/>
<name>A0A9N9RC17_9NEOP</name>
<dbReference type="AlphaFoldDB" id="A0A9N9RC17"/>
<keyword evidence="2" id="KW-0732">Signal</keyword>
<feature type="signal peptide" evidence="2">
    <location>
        <begin position="1"/>
        <end position="16"/>
    </location>
</feature>
<dbReference type="OrthoDB" id="5219169at2759"/>
<reference evidence="3" key="1">
    <citation type="submission" date="2021-12" db="EMBL/GenBank/DDBJ databases">
        <authorList>
            <person name="King R."/>
        </authorList>
    </citation>
    <scope>NUCLEOTIDE SEQUENCE</scope>
</reference>
<evidence type="ECO:0000256" key="1">
    <source>
        <dbReference type="SAM" id="MobiDB-lite"/>
    </source>
</evidence>
<evidence type="ECO:0000313" key="4">
    <source>
        <dbReference type="Proteomes" id="UP001153714"/>
    </source>
</evidence>
<reference evidence="3" key="2">
    <citation type="submission" date="2022-10" db="EMBL/GenBank/DDBJ databases">
        <authorList>
            <consortium name="ENA_rothamsted_submissions"/>
            <consortium name="culmorum"/>
            <person name="King R."/>
        </authorList>
    </citation>
    <scope>NUCLEOTIDE SEQUENCE</scope>
</reference>
<evidence type="ECO:0000256" key="2">
    <source>
        <dbReference type="SAM" id="SignalP"/>
    </source>
</evidence>
<organism evidence="3 4">
    <name type="scientific">Diatraea saccharalis</name>
    <name type="common">sugarcane borer</name>
    <dbReference type="NCBI Taxonomy" id="40085"/>
    <lineage>
        <taxon>Eukaryota</taxon>
        <taxon>Metazoa</taxon>
        <taxon>Ecdysozoa</taxon>
        <taxon>Arthropoda</taxon>
        <taxon>Hexapoda</taxon>
        <taxon>Insecta</taxon>
        <taxon>Pterygota</taxon>
        <taxon>Neoptera</taxon>
        <taxon>Endopterygota</taxon>
        <taxon>Lepidoptera</taxon>
        <taxon>Glossata</taxon>
        <taxon>Ditrysia</taxon>
        <taxon>Pyraloidea</taxon>
        <taxon>Crambidae</taxon>
        <taxon>Crambinae</taxon>
        <taxon>Diatraea</taxon>
    </lineage>
</organism>
<feature type="chain" id="PRO_5040342210" description="Natalisin" evidence="2">
    <location>
        <begin position="17"/>
        <end position="505"/>
    </location>
</feature>
<accession>A0A9N9RC17</accession>
<gene>
    <name evidence="3" type="ORF">DIATSA_LOCUS11028</name>
</gene>
<feature type="compositionally biased region" description="Basic and acidic residues" evidence="1">
    <location>
        <begin position="202"/>
        <end position="213"/>
    </location>
</feature>